<organism evidence="6 7">
    <name type="scientific">Shewanella psychrophila</name>
    <dbReference type="NCBI Taxonomy" id="225848"/>
    <lineage>
        <taxon>Bacteria</taxon>
        <taxon>Pseudomonadati</taxon>
        <taxon>Pseudomonadota</taxon>
        <taxon>Gammaproteobacteria</taxon>
        <taxon>Alteromonadales</taxon>
        <taxon>Shewanellaceae</taxon>
        <taxon>Shewanella</taxon>
    </lineage>
</organism>
<dbReference type="STRING" id="225848.Sps_02212"/>
<dbReference type="InterPro" id="IPR058163">
    <property type="entry name" value="LysR-type_TF_proteobact-type"/>
</dbReference>
<dbReference type="AlphaFoldDB" id="A0A1S6HPC5"/>
<dbReference type="Gene3D" id="3.40.190.290">
    <property type="match status" value="1"/>
</dbReference>
<dbReference type="GO" id="GO:0003700">
    <property type="term" value="F:DNA-binding transcription factor activity"/>
    <property type="evidence" value="ECO:0007669"/>
    <property type="project" value="InterPro"/>
</dbReference>
<evidence type="ECO:0000313" key="6">
    <source>
        <dbReference type="EMBL" id="AQS37370.1"/>
    </source>
</evidence>
<dbReference type="PANTHER" id="PTHR30537">
    <property type="entry name" value="HTH-TYPE TRANSCRIPTIONAL REGULATOR"/>
    <property type="match status" value="1"/>
</dbReference>
<dbReference type="KEGG" id="spsw:Sps_02212"/>
<evidence type="ECO:0000256" key="1">
    <source>
        <dbReference type="ARBA" id="ARBA00009437"/>
    </source>
</evidence>
<reference evidence="6 7" key="1">
    <citation type="submission" date="2016-03" db="EMBL/GenBank/DDBJ databases">
        <title>Complete genome sequence of Shewanella psychrophila WP2, a deep sea bacterium isolated from west Pacific sediment.</title>
        <authorList>
            <person name="Xu G."/>
            <person name="Jian H."/>
        </authorList>
    </citation>
    <scope>NUCLEOTIDE SEQUENCE [LARGE SCALE GENOMIC DNA]</scope>
    <source>
        <strain evidence="6 7">WP2</strain>
    </source>
</reference>
<keyword evidence="3" id="KW-0238">DNA-binding</keyword>
<dbReference type="EMBL" id="CP014782">
    <property type="protein sequence ID" value="AQS37370.1"/>
    <property type="molecule type" value="Genomic_DNA"/>
</dbReference>
<evidence type="ECO:0000256" key="2">
    <source>
        <dbReference type="ARBA" id="ARBA00023015"/>
    </source>
</evidence>
<keyword evidence="2" id="KW-0805">Transcription regulation</keyword>
<keyword evidence="4" id="KW-0804">Transcription</keyword>
<protein>
    <submittedName>
        <fullName evidence="6">Transcriptional regulator</fullName>
    </submittedName>
</protein>
<dbReference type="OrthoDB" id="5821487at2"/>
<keyword evidence="7" id="KW-1185">Reference proteome</keyword>
<evidence type="ECO:0000256" key="3">
    <source>
        <dbReference type="ARBA" id="ARBA00023125"/>
    </source>
</evidence>
<accession>A0A1S6HPC5</accession>
<dbReference type="Gene3D" id="1.10.10.10">
    <property type="entry name" value="Winged helix-like DNA-binding domain superfamily/Winged helix DNA-binding domain"/>
    <property type="match status" value="1"/>
</dbReference>
<proteinExistence type="inferred from homology"/>
<dbReference type="InterPro" id="IPR005119">
    <property type="entry name" value="LysR_subst-bd"/>
</dbReference>
<sequence length="289" mass="33166">MPSFDDINLFVQTVRHQGISSAAKANGLQRSKVSRRLQELEKQLGYQLLIRTTRNIELTERGQWLYEQVDDPLNKLNEAINLMQTERKAPQGKMRLAIPPALGMTEIFSNVIEDYVNRYPDVRLEVEHQKQAIDLRRTDTDLQILPSYIGTLHDDYVQQHLLYLSFCMVASTSYLSQFGTPTQVSDLVSHQVLASRYSRSLLPADVEYHLYSDDLQLLIRLARSGKGVALLPRLLVDKYLQDASLHEILDLQSFTELKLTLIYPSQPYLPEKTRAMVQILRQSFDNGSS</sequence>
<evidence type="ECO:0000256" key="4">
    <source>
        <dbReference type="ARBA" id="ARBA00023163"/>
    </source>
</evidence>
<dbReference type="Proteomes" id="UP000189545">
    <property type="component" value="Chromosome"/>
</dbReference>
<dbReference type="InterPro" id="IPR036390">
    <property type="entry name" value="WH_DNA-bd_sf"/>
</dbReference>
<dbReference type="FunFam" id="1.10.10.10:FF:000001">
    <property type="entry name" value="LysR family transcriptional regulator"/>
    <property type="match status" value="1"/>
</dbReference>
<dbReference type="PANTHER" id="PTHR30537:SF5">
    <property type="entry name" value="HTH-TYPE TRANSCRIPTIONAL ACTIVATOR TTDR-RELATED"/>
    <property type="match status" value="1"/>
</dbReference>
<gene>
    <name evidence="6" type="ORF">Sps_02212</name>
</gene>
<comment type="similarity">
    <text evidence="1">Belongs to the LysR transcriptional regulatory family.</text>
</comment>
<evidence type="ECO:0000313" key="7">
    <source>
        <dbReference type="Proteomes" id="UP000189545"/>
    </source>
</evidence>
<dbReference type="InterPro" id="IPR000847">
    <property type="entry name" value="LysR_HTH_N"/>
</dbReference>
<dbReference type="SUPFAM" id="SSF46785">
    <property type="entry name" value="Winged helix' DNA-binding domain"/>
    <property type="match status" value="1"/>
</dbReference>
<evidence type="ECO:0000259" key="5">
    <source>
        <dbReference type="PROSITE" id="PS50931"/>
    </source>
</evidence>
<dbReference type="RefSeq" id="WP_077752541.1">
    <property type="nucleotide sequence ID" value="NZ_CP014782.1"/>
</dbReference>
<dbReference type="InterPro" id="IPR036388">
    <property type="entry name" value="WH-like_DNA-bd_sf"/>
</dbReference>
<dbReference type="GO" id="GO:0006351">
    <property type="term" value="P:DNA-templated transcription"/>
    <property type="evidence" value="ECO:0007669"/>
    <property type="project" value="TreeGrafter"/>
</dbReference>
<dbReference type="PROSITE" id="PS50931">
    <property type="entry name" value="HTH_LYSR"/>
    <property type="match status" value="1"/>
</dbReference>
<dbReference type="GO" id="GO:0043565">
    <property type="term" value="F:sequence-specific DNA binding"/>
    <property type="evidence" value="ECO:0007669"/>
    <property type="project" value="TreeGrafter"/>
</dbReference>
<name>A0A1S6HPC5_9GAMM</name>
<dbReference type="SUPFAM" id="SSF53850">
    <property type="entry name" value="Periplasmic binding protein-like II"/>
    <property type="match status" value="1"/>
</dbReference>
<feature type="domain" description="HTH lysR-type" evidence="5">
    <location>
        <begin position="2"/>
        <end position="59"/>
    </location>
</feature>
<dbReference type="Pfam" id="PF00126">
    <property type="entry name" value="HTH_1"/>
    <property type="match status" value="1"/>
</dbReference>
<dbReference type="Pfam" id="PF03466">
    <property type="entry name" value="LysR_substrate"/>
    <property type="match status" value="1"/>
</dbReference>